<dbReference type="AlphaFoldDB" id="A0A0B2A312"/>
<dbReference type="EMBL" id="JTDK01000008">
    <property type="protein sequence ID" value="KHK97859.1"/>
    <property type="molecule type" value="Genomic_DNA"/>
</dbReference>
<evidence type="ECO:0000313" key="2">
    <source>
        <dbReference type="EMBL" id="KHK97859.1"/>
    </source>
</evidence>
<evidence type="ECO:0000256" key="1">
    <source>
        <dbReference type="SAM" id="MobiDB-lite"/>
    </source>
</evidence>
<organism evidence="2 3">
    <name type="scientific">Microbacterium mangrovi</name>
    <dbReference type="NCBI Taxonomy" id="1348253"/>
    <lineage>
        <taxon>Bacteria</taxon>
        <taxon>Bacillati</taxon>
        <taxon>Actinomycetota</taxon>
        <taxon>Actinomycetes</taxon>
        <taxon>Micrococcales</taxon>
        <taxon>Microbacteriaceae</taxon>
        <taxon>Microbacterium</taxon>
    </lineage>
</organism>
<feature type="region of interest" description="Disordered" evidence="1">
    <location>
        <begin position="78"/>
        <end position="98"/>
    </location>
</feature>
<gene>
    <name evidence="2" type="ORF">LK09_09685</name>
</gene>
<protein>
    <submittedName>
        <fullName evidence="2">Uncharacterized protein</fullName>
    </submittedName>
</protein>
<proteinExistence type="predicted"/>
<name>A0A0B2A312_9MICO</name>
<keyword evidence="3" id="KW-1185">Reference proteome</keyword>
<sequence length="98" mass="11103">MSTSRDGRFALQQLTSIEWIVVDTALDANDPHRTLACVYEADQFEYDVLWLRDLALPTKYMCPTDVLDDISRAMRRGSRVPSRKPIPIPHRAPAAAFA</sequence>
<reference evidence="2 3" key="1">
    <citation type="submission" date="2014-11" db="EMBL/GenBank/DDBJ databases">
        <title>Genome sequence of Microbacterium mangrovi MUSC 115(T).</title>
        <authorList>
            <person name="Lee L.-H."/>
        </authorList>
    </citation>
    <scope>NUCLEOTIDE SEQUENCE [LARGE SCALE GENOMIC DNA]</scope>
    <source>
        <strain evidence="2 3">MUSC 115</strain>
    </source>
</reference>
<accession>A0A0B2A312</accession>
<dbReference type="Proteomes" id="UP000031030">
    <property type="component" value="Unassembled WGS sequence"/>
</dbReference>
<evidence type="ECO:0000313" key="3">
    <source>
        <dbReference type="Proteomes" id="UP000031030"/>
    </source>
</evidence>
<comment type="caution">
    <text evidence="2">The sequence shown here is derived from an EMBL/GenBank/DDBJ whole genome shotgun (WGS) entry which is preliminary data.</text>
</comment>
<dbReference type="STRING" id="1348253.LK09_09685"/>